<keyword evidence="5" id="KW-0547">Nucleotide-binding</keyword>
<dbReference type="InterPro" id="IPR003594">
    <property type="entry name" value="HATPase_dom"/>
</dbReference>
<dbReference type="PRINTS" id="PR00344">
    <property type="entry name" value="BCTRLSENSOR"/>
</dbReference>
<dbReference type="PANTHER" id="PTHR43065">
    <property type="entry name" value="SENSOR HISTIDINE KINASE"/>
    <property type="match status" value="1"/>
</dbReference>
<comment type="catalytic activity">
    <reaction evidence="1">
        <text>ATP + protein L-histidine = ADP + protein N-phospho-L-histidine.</text>
        <dbReference type="EC" id="2.7.13.3"/>
    </reaction>
</comment>
<keyword evidence="9" id="KW-0812">Transmembrane</keyword>
<dbReference type="InterPro" id="IPR036890">
    <property type="entry name" value="HATPase_C_sf"/>
</dbReference>
<sequence>MNLFSNTLLFKRVAIAVSFVIVTLILWNTYTFFQKFKTEERVKMEILAEAQKEIGSISDLNASVTLPLKVIENNNSIPMILVDEKGDILYTQNLDSIKSLNPSYIEKQLAIMRNQNEPITISYDGKNKQFIYYKDSDLLNKLTYYPIALILILILFLTVIYLFYSSNKAAETNRLWTGMAKETAHQIGTPLSSLLGWISILKMEKVDETYIDEIEKDVYRLNTIANRFSKIGSVPELKSENIISVTKQAFDYLESRSSKQISFSFKTDEKEIKTKLNKELFGWVIENLIKNAIDAMQGKGKLHLEISQTQKKVKIIVSDTGKGMPKKLFKQIFKPGFTTKKRGWGLGLSLSKRIVEDYHKGKIFVKKSELGKGTTFQILLDKI</sequence>
<evidence type="ECO:0000256" key="9">
    <source>
        <dbReference type="SAM" id="Phobius"/>
    </source>
</evidence>
<keyword evidence="7" id="KW-0067">ATP-binding</keyword>
<evidence type="ECO:0000259" key="10">
    <source>
        <dbReference type="PROSITE" id="PS50109"/>
    </source>
</evidence>
<dbReference type="SMART" id="SM00387">
    <property type="entry name" value="HATPase_c"/>
    <property type="match status" value="1"/>
</dbReference>
<dbReference type="EC" id="2.7.13.3" evidence="2"/>
<keyword evidence="4" id="KW-0808">Transferase</keyword>
<dbReference type="Proteomes" id="UP001595826">
    <property type="component" value="Unassembled WGS sequence"/>
</dbReference>
<dbReference type="RefSeq" id="WP_377407706.1">
    <property type="nucleotide sequence ID" value="NZ_JBHSCY010000001.1"/>
</dbReference>
<dbReference type="InterPro" id="IPR004358">
    <property type="entry name" value="Sig_transdc_His_kin-like_C"/>
</dbReference>
<dbReference type="InterPro" id="IPR003661">
    <property type="entry name" value="HisK_dim/P_dom"/>
</dbReference>
<evidence type="ECO:0000256" key="3">
    <source>
        <dbReference type="ARBA" id="ARBA00022553"/>
    </source>
</evidence>
<dbReference type="SUPFAM" id="SSF55874">
    <property type="entry name" value="ATPase domain of HSP90 chaperone/DNA topoisomerase II/histidine kinase"/>
    <property type="match status" value="1"/>
</dbReference>
<evidence type="ECO:0000313" key="11">
    <source>
        <dbReference type="EMBL" id="MFC4267684.1"/>
    </source>
</evidence>
<dbReference type="Pfam" id="PF02518">
    <property type="entry name" value="HATPase_c"/>
    <property type="match status" value="1"/>
</dbReference>
<dbReference type="InterPro" id="IPR005467">
    <property type="entry name" value="His_kinase_dom"/>
</dbReference>
<feature type="transmembrane region" description="Helical" evidence="9">
    <location>
        <begin position="12"/>
        <end position="33"/>
    </location>
</feature>
<dbReference type="InterPro" id="IPR036097">
    <property type="entry name" value="HisK_dim/P_sf"/>
</dbReference>
<gene>
    <name evidence="11" type="ORF">ACFOWD_02100</name>
</gene>
<evidence type="ECO:0000256" key="6">
    <source>
        <dbReference type="ARBA" id="ARBA00022777"/>
    </source>
</evidence>
<comment type="caution">
    <text evidence="11">The sequence shown here is derived from an EMBL/GenBank/DDBJ whole genome shotgun (WGS) entry which is preliminary data.</text>
</comment>
<dbReference type="Gene3D" id="3.30.565.10">
    <property type="entry name" value="Histidine kinase-like ATPase, C-terminal domain"/>
    <property type="match status" value="1"/>
</dbReference>
<dbReference type="Gene3D" id="1.10.287.130">
    <property type="match status" value="1"/>
</dbReference>
<dbReference type="SUPFAM" id="SSF47384">
    <property type="entry name" value="Homodimeric domain of signal transducing histidine kinase"/>
    <property type="match status" value="1"/>
</dbReference>
<keyword evidence="3" id="KW-0597">Phosphoprotein</keyword>
<keyword evidence="6 11" id="KW-0418">Kinase</keyword>
<proteinExistence type="predicted"/>
<evidence type="ECO:0000256" key="5">
    <source>
        <dbReference type="ARBA" id="ARBA00022741"/>
    </source>
</evidence>
<name>A0ABV8R5F3_9FLAO</name>
<evidence type="ECO:0000256" key="2">
    <source>
        <dbReference type="ARBA" id="ARBA00012438"/>
    </source>
</evidence>
<dbReference type="EMBL" id="JBHSCY010000001">
    <property type="protein sequence ID" value="MFC4267684.1"/>
    <property type="molecule type" value="Genomic_DNA"/>
</dbReference>
<evidence type="ECO:0000256" key="4">
    <source>
        <dbReference type="ARBA" id="ARBA00022679"/>
    </source>
</evidence>
<dbReference type="CDD" id="cd00082">
    <property type="entry name" value="HisKA"/>
    <property type="match status" value="1"/>
</dbReference>
<protein>
    <recommendedName>
        <fullName evidence="2">histidine kinase</fullName>
        <ecNumber evidence="2">2.7.13.3</ecNumber>
    </recommendedName>
</protein>
<feature type="domain" description="Histidine kinase" evidence="10">
    <location>
        <begin position="182"/>
        <end position="383"/>
    </location>
</feature>
<keyword evidence="9" id="KW-0472">Membrane</keyword>
<accession>A0ABV8R5F3</accession>
<evidence type="ECO:0000256" key="8">
    <source>
        <dbReference type="ARBA" id="ARBA00023012"/>
    </source>
</evidence>
<keyword evidence="12" id="KW-1185">Reference proteome</keyword>
<organism evidence="11 12">
    <name type="scientific">Polaribacter marinivivus</name>
    <dbReference type="NCBI Taxonomy" id="1524260"/>
    <lineage>
        <taxon>Bacteria</taxon>
        <taxon>Pseudomonadati</taxon>
        <taxon>Bacteroidota</taxon>
        <taxon>Flavobacteriia</taxon>
        <taxon>Flavobacteriales</taxon>
        <taxon>Flavobacteriaceae</taxon>
    </lineage>
</organism>
<keyword evidence="9" id="KW-1133">Transmembrane helix</keyword>
<keyword evidence="8" id="KW-0902">Two-component regulatory system</keyword>
<evidence type="ECO:0000256" key="1">
    <source>
        <dbReference type="ARBA" id="ARBA00000085"/>
    </source>
</evidence>
<dbReference type="PROSITE" id="PS50109">
    <property type="entry name" value="HIS_KIN"/>
    <property type="match status" value="1"/>
</dbReference>
<dbReference type="PANTHER" id="PTHR43065:SF46">
    <property type="entry name" value="C4-DICARBOXYLATE TRANSPORT SENSOR PROTEIN DCTB"/>
    <property type="match status" value="1"/>
</dbReference>
<feature type="transmembrane region" description="Helical" evidence="9">
    <location>
        <begin position="142"/>
        <end position="164"/>
    </location>
</feature>
<dbReference type="GO" id="GO:0016301">
    <property type="term" value="F:kinase activity"/>
    <property type="evidence" value="ECO:0007669"/>
    <property type="project" value="UniProtKB-KW"/>
</dbReference>
<evidence type="ECO:0000256" key="7">
    <source>
        <dbReference type="ARBA" id="ARBA00022840"/>
    </source>
</evidence>
<reference evidence="12" key="1">
    <citation type="journal article" date="2019" name="Int. J. Syst. Evol. Microbiol.">
        <title>The Global Catalogue of Microorganisms (GCM) 10K type strain sequencing project: providing services to taxonomists for standard genome sequencing and annotation.</title>
        <authorList>
            <consortium name="The Broad Institute Genomics Platform"/>
            <consortium name="The Broad Institute Genome Sequencing Center for Infectious Disease"/>
            <person name="Wu L."/>
            <person name="Ma J."/>
        </authorList>
    </citation>
    <scope>NUCLEOTIDE SEQUENCE [LARGE SCALE GENOMIC DNA]</scope>
    <source>
        <strain evidence="12">CECT 8655</strain>
    </source>
</reference>
<evidence type="ECO:0000313" key="12">
    <source>
        <dbReference type="Proteomes" id="UP001595826"/>
    </source>
</evidence>